<keyword evidence="2 5" id="KW-0347">Helicase</keyword>
<dbReference type="PANTHER" id="PTHR18934">
    <property type="entry name" value="ATP-DEPENDENT RNA HELICASE"/>
    <property type="match status" value="1"/>
</dbReference>
<keyword evidence="1" id="KW-0378">Hydrolase</keyword>
<feature type="compositionally biased region" description="Basic and acidic residues" evidence="3">
    <location>
        <begin position="96"/>
        <end position="113"/>
    </location>
</feature>
<feature type="region of interest" description="Disordered" evidence="3">
    <location>
        <begin position="96"/>
        <end position="158"/>
    </location>
</feature>
<evidence type="ECO:0000256" key="3">
    <source>
        <dbReference type="SAM" id="MobiDB-lite"/>
    </source>
</evidence>
<dbReference type="AlphaFoldDB" id="A0A061SBB0"/>
<protein>
    <submittedName>
        <fullName evidence="5">Putative atp-dependent rna helicase dhx34</fullName>
    </submittedName>
</protein>
<keyword evidence="2 5" id="KW-0067">ATP-binding</keyword>
<evidence type="ECO:0000259" key="4">
    <source>
        <dbReference type="PROSITE" id="PS51192"/>
    </source>
</evidence>
<dbReference type="GO" id="GO:0016787">
    <property type="term" value="F:hydrolase activity"/>
    <property type="evidence" value="ECO:0007669"/>
    <property type="project" value="UniProtKB-KW"/>
</dbReference>
<evidence type="ECO:0000256" key="1">
    <source>
        <dbReference type="ARBA" id="ARBA00022801"/>
    </source>
</evidence>
<dbReference type="SUPFAM" id="SSF52540">
    <property type="entry name" value="P-loop containing nucleoside triphosphate hydrolases"/>
    <property type="match status" value="1"/>
</dbReference>
<dbReference type="GO" id="GO:0003723">
    <property type="term" value="F:RNA binding"/>
    <property type="evidence" value="ECO:0007669"/>
    <property type="project" value="TreeGrafter"/>
</dbReference>
<feature type="domain" description="Helicase ATP-binding" evidence="4">
    <location>
        <begin position="1"/>
        <end position="82"/>
    </location>
</feature>
<dbReference type="PROSITE" id="PS51192">
    <property type="entry name" value="HELICASE_ATP_BIND_1"/>
    <property type="match status" value="1"/>
</dbReference>
<dbReference type="Gene3D" id="3.40.50.300">
    <property type="entry name" value="P-loop containing nucleotide triphosphate hydrolases"/>
    <property type="match status" value="1"/>
</dbReference>
<reference evidence="5" key="1">
    <citation type="submission" date="2014-05" db="EMBL/GenBank/DDBJ databases">
        <title>The transcriptome of the halophilic microalga Tetraselmis sp. GSL018 isolated from the Great Salt Lake, Utah.</title>
        <authorList>
            <person name="Jinkerson R.E."/>
            <person name="D'Adamo S."/>
            <person name="Posewitz M.C."/>
        </authorList>
    </citation>
    <scope>NUCLEOTIDE SEQUENCE</scope>
    <source>
        <strain evidence="5">GSL018</strain>
    </source>
</reference>
<feature type="non-terminal residue" evidence="5">
    <location>
        <position position="1"/>
    </location>
</feature>
<proteinExistence type="predicted"/>
<evidence type="ECO:0000256" key="2">
    <source>
        <dbReference type="ARBA" id="ARBA00022806"/>
    </source>
</evidence>
<keyword evidence="2 5" id="KW-0547">Nucleotide-binding</keyword>
<feature type="non-terminal residue" evidence="5">
    <location>
        <position position="158"/>
    </location>
</feature>
<dbReference type="EMBL" id="GBEZ01005232">
    <property type="protein sequence ID" value="JAC80051.1"/>
    <property type="molecule type" value="Transcribed_RNA"/>
</dbReference>
<gene>
    <name evidence="5" type="ORF">TSPGSL018_11175</name>
</gene>
<organism evidence="5">
    <name type="scientific">Tetraselmis sp. GSL018</name>
    <dbReference type="NCBI Taxonomy" id="582737"/>
    <lineage>
        <taxon>Eukaryota</taxon>
        <taxon>Viridiplantae</taxon>
        <taxon>Chlorophyta</taxon>
        <taxon>core chlorophytes</taxon>
        <taxon>Chlorodendrophyceae</taxon>
        <taxon>Chlorodendrales</taxon>
        <taxon>Chlorodendraceae</taxon>
        <taxon>Tetraselmis</taxon>
    </lineage>
</organism>
<feature type="compositionally biased region" description="Basic residues" evidence="3">
    <location>
        <begin position="141"/>
        <end position="158"/>
    </location>
</feature>
<dbReference type="GO" id="GO:0004386">
    <property type="term" value="F:helicase activity"/>
    <property type="evidence" value="ECO:0007669"/>
    <property type="project" value="UniProtKB-KW"/>
</dbReference>
<evidence type="ECO:0000313" key="5">
    <source>
        <dbReference type="EMBL" id="JAC80051.1"/>
    </source>
</evidence>
<dbReference type="InterPro" id="IPR014001">
    <property type="entry name" value="Helicase_ATP-bd"/>
</dbReference>
<accession>A0A061SBB0</accession>
<name>A0A061SBB0_9CHLO</name>
<dbReference type="InterPro" id="IPR027417">
    <property type="entry name" value="P-loop_NTPase"/>
</dbReference>
<sequence>KLTFMTEGILLRRLAGDPWLNDFDCIVLDEVHERHLSMDFLLALLRAIVRRRPSLRVVLMSATMNVEAYSAYFGGAPIISVPGRLHPIKVVYLPPKPEEVGGREGGRRSREQAQDGAELQGRPPRCGAHLASAVPEDPSAHRQRGPQRRARGRPRVPG</sequence>
<dbReference type="PANTHER" id="PTHR18934:SF221">
    <property type="entry name" value="ATP-DEPENDENT RNA HELICASE DHX34-RELATED"/>
    <property type="match status" value="1"/>
</dbReference>
<dbReference type="CDD" id="cd17917">
    <property type="entry name" value="DEXHc_RHA-like"/>
    <property type="match status" value="1"/>
</dbReference>